<evidence type="ECO:0000256" key="1">
    <source>
        <dbReference type="SAM" id="Phobius"/>
    </source>
</evidence>
<gene>
    <name evidence="2" type="ORF">LB941_02130</name>
</gene>
<comment type="caution">
    <text evidence="2">The sequence shown here is derived from an EMBL/GenBank/DDBJ whole genome shotgun (WGS) entry which is preliminary data.</text>
</comment>
<dbReference type="EMBL" id="JAIULA010000003">
    <property type="protein sequence ID" value="MCP0886132.1"/>
    <property type="molecule type" value="Genomic_DNA"/>
</dbReference>
<feature type="transmembrane region" description="Helical" evidence="1">
    <location>
        <begin position="78"/>
        <end position="99"/>
    </location>
</feature>
<sequence length="131" mass="15434">MLSKLLNISVGVLGIIYIVNDWIYRFIVNLFVFKGYTVNSAQEITDKTHTVFSFIICLTVLIVVIGMFALLENLIHFYSSYFFIKLILEIMCMLMPFMYTQKSWFIVYELVFCVVFGIYLYCVKKMEQSVH</sequence>
<dbReference type="RefSeq" id="WP_253359104.1">
    <property type="nucleotide sequence ID" value="NZ_JAIULA010000003.1"/>
</dbReference>
<organism evidence="2 3">
    <name type="scientific">Ligilactobacillus ubinensis</name>
    <dbReference type="NCBI Taxonomy" id="2876789"/>
    <lineage>
        <taxon>Bacteria</taxon>
        <taxon>Bacillati</taxon>
        <taxon>Bacillota</taxon>
        <taxon>Bacilli</taxon>
        <taxon>Lactobacillales</taxon>
        <taxon>Lactobacillaceae</taxon>
        <taxon>Ligilactobacillus</taxon>
    </lineage>
</organism>
<keyword evidence="1" id="KW-1133">Transmembrane helix</keyword>
<evidence type="ECO:0000313" key="3">
    <source>
        <dbReference type="Proteomes" id="UP001139006"/>
    </source>
</evidence>
<protein>
    <submittedName>
        <fullName evidence="2">Uncharacterized protein</fullName>
    </submittedName>
</protein>
<name>A0A9X2FH07_9LACO</name>
<feature type="transmembrane region" description="Helical" evidence="1">
    <location>
        <begin position="12"/>
        <end position="32"/>
    </location>
</feature>
<keyword evidence="1" id="KW-0812">Transmembrane</keyword>
<dbReference type="AlphaFoldDB" id="A0A9X2FH07"/>
<accession>A0A9X2FH07</accession>
<feature type="transmembrane region" description="Helical" evidence="1">
    <location>
        <begin position="52"/>
        <end position="71"/>
    </location>
</feature>
<proteinExistence type="predicted"/>
<keyword evidence="1" id="KW-0472">Membrane</keyword>
<dbReference type="Proteomes" id="UP001139006">
    <property type="component" value="Unassembled WGS sequence"/>
</dbReference>
<evidence type="ECO:0000313" key="2">
    <source>
        <dbReference type="EMBL" id="MCP0886132.1"/>
    </source>
</evidence>
<keyword evidence="3" id="KW-1185">Reference proteome</keyword>
<reference evidence="2 3" key="1">
    <citation type="journal article" date="2023" name="Int. J. Syst. Evol. Microbiol.">
        <title>Ligilactobacillus ubinensis sp. nov., a novel species isolated from the wild ferment of a durian fruit (Durio zibethinus).</title>
        <authorList>
            <person name="Heng Y.C."/>
            <person name="Menon N."/>
            <person name="Chen B."/>
            <person name="Loo B.Z.L."/>
            <person name="Wong G.W.J."/>
            <person name="Lim A.C.H."/>
            <person name="Silvaraju S."/>
            <person name="Kittelmann S."/>
        </authorList>
    </citation>
    <scope>NUCLEOTIDE SEQUENCE [LARGE SCALE GENOMIC DNA]</scope>
    <source>
        <strain evidence="2 3">WILCCON 0076</strain>
    </source>
</reference>
<feature type="transmembrane region" description="Helical" evidence="1">
    <location>
        <begin position="105"/>
        <end position="123"/>
    </location>
</feature>